<dbReference type="Pfam" id="PF09335">
    <property type="entry name" value="VTT_dom"/>
    <property type="match status" value="1"/>
</dbReference>
<dbReference type="AlphaFoldDB" id="A0A0F9QDG8"/>
<evidence type="ECO:0000256" key="6">
    <source>
        <dbReference type="SAM" id="Phobius"/>
    </source>
</evidence>
<evidence type="ECO:0000256" key="2">
    <source>
        <dbReference type="ARBA" id="ARBA00022475"/>
    </source>
</evidence>
<dbReference type="Pfam" id="PF01569">
    <property type="entry name" value="PAP2"/>
    <property type="match status" value="1"/>
</dbReference>
<dbReference type="Gene3D" id="1.20.144.10">
    <property type="entry name" value="Phosphatidic acid phosphatase type 2/haloperoxidase"/>
    <property type="match status" value="1"/>
</dbReference>
<evidence type="ECO:0000259" key="7">
    <source>
        <dbReference type="SMART" id="SM00014"/>
    </source>
</evidence>
<feature type="transmembrane region" description="Helical" evidence="6">
    <location>
        <begin position="20"/>
        <end position="53"/>
    </location>
</feature>
<gene>
    <name evidence="8" type="ORF">LCGC14_0787300</name>
</gene>
<feature type="transmembrane region" description="Helical" evidence="6">
    <location>
        <begin position="145"/>
        <end position="166"/>
    </location>
</feature>
<keyword evidence="5 6" id="KW-0472">Membrane</keyword>
<sequence>MSSVWLTDLIAWLSANPEWLSLALFSTAFIESLAIAGIVVPGVAILFAVAAIAAQIGMPLLTAFVWAGLGAIAGDVVSFAIGRRLQGRLTSVWPLSRYPELIQKGEHFFRNHGGKSVIIGRFVGPVRPVIPLVAGALLMPWRRFLAFNVGSAIGWAPVYILPGFLVGSALTSNVQLPAHVYLVTSISLGTLAIIYAVIFRFQLGLGEDSRLYLWLRRHMAQYENTHRFWRLYTNERPAREGEFPLASIMLALGTLALFILWSQLATMTDVIKPFDQLVMQWFHDLRQPLLDAPAIAATLMGDPPVLTAAAILACLALAFRGHYAAAAHILLAGIVTAVLVWGLKSTFGIVRPDQVANPPSSGSFPSGHATGITVFFTMLASFVAAEVHKRKRWQTYIMLSLPLVPVALSRLYLGVHWFSDIVGGLLLGLAITGTTRASFSRYDRVPIAADISFILATLAWLAFCGGYLWLMWSDAVQNYTPAS</sequence>
<dbReference type="InterPro" id="IPR032818">
    <property type="entry name" value="DedA-like"/>
</dbReference>
<feature type="transmembrane region" description="Helical" evidence="6">
    <location>
        <begin position="451"/>
        <end position="472"/>
    </location>
</feature>
<dbReference type="InterPro" id="IPR036938">
    <property type="entry name" value="PAP2/HPO_sf"/>
</dbReference>
<dbReference type="InterPro" id="IPR032816">
    <property type="entry name" value="VTT_dom"/>
</dbReference>
<feature type="transmembrane region" description="Helical" evidence="6">
    <location>
        <begin position="325"/>
        <end position="343"/>
    </location>
</feature>
<dbReference type="InterPro" id="IPR000326">
    <property type="entry name" value="PAP2/HPO"/>
</dbReference>
<feature type="transmembrane region" description="Helical" evidence="6">
    <location>
        <begin position="60"/>
        <end position="81"/>
    </location>
</feature>
<dbReference type="SUPFAM" id="SSF48317">
    <property type="entry name" value="Acid phosphatase/Vanadium-dependent haloperoxidase"/>
    <property type="match status" value="1"/>
</dbReference>
<feature type="transmembrane region" description="Helical" evidence="6">
    <location>
        <begin position="396"/>
        <end position="415"/>
    </location>
</feature>
<feature type="transmembrane region" description="Helical" evidence="6">
    <location>
        <begin position="178"/>
        <end position="201"/>
    </location>
</feature>
<evidence type="ECO:0000256" key="5">
    <source>
        <dbReference type="ARBA" id="ARBA00023136"/>
    </source>
</evidence>
<protein>
    <recommendedName>
        <fullName evidence="7">Phosphatidic acid phosphatase type 2/haloperoxidase domain-containing protein</fullName>
    </recommendedName>
</protein>
<dbReference type="PANTHER" id="PTHR30353:SF15">
    <property type="entry name" value="INNER MEMBRANE PROTEIN YABI"/>
    <property type="match status" value="1"/>
</dbReference>
<keyword evidence="2" id="KW-1003">Cell membrane</keyword>
<reference evidence="8" key="1">
    <citation type="journal article" date="2015" name="Nature">
        <title>Complex archaea that bridge the gap between prokaryotes and eukaryotes.</title>
        <authorList>
            <person name="Spang A."/>
            <person name="Saw J.H."/>
            <person name="Jorgensen S.L."/>
            <person name="Zaremba-Niedzwiedzka K."/>
            <person name="Martijn J."/>
            <person name="Lind A.E."/>
            <person name="van Eijk R."/>
            <person name="Schleper C."/>
            <person name="Guy L."/>
            <person name="Ettema T.J."/>
        </authorList>
    </citation>
    <scope>NUCLEOTIDE SEQUENCE</scope>
</reference>
<keyword evidence="3 6" id="KW-0812">Transmembrane</keyword>
<evidence type="ECO:0000313" key="8">
    <source>
        <dbReference type="EMBL" id="KKN35077.1"/>
    </source>
</evidence>
<feature type="transmembrane region" description="Helical" evidence="6">
    <location>
        <begin position="294"/>
        <end position="318"/>
    </location>
</feature>
<name>A0A0F9QDG8_9ZZZZ</name>
<evidence type="ECO:0000256" key="3">
    <source>
        <dbReference type="ARBA" id="ARBA00022692"/>
    </source>
</evidence>
<feature type="domain" description="Phosphatidic acid phosphatase type 2/haloperoxidase" evidence="7">
    <location>
        <begin position="329"/>
        <end position="436"/>
    </location>
</feature>
<evidence type="ECO:0000256" key="4">
    <source>
        <dbReference type="ARBA" id="ARBA00022989"/>
    </source>
</evidence>
<feature type="transmembrane region" description="Helical" evidence="6">
    <location>
        <begin position="421"/>
        <end position="439"/>
    </location>
</feature>
<accession>A0A0F9QDG8</accession>
<comment type="caution">
    <text evidence="8">The sequence shown here is derived from an EMBL/GenBank/DDBJ whole genome shotgun (WGS) entry which is preliminary data.</text>
</comment>
<dbReference type="SMART" id="SM00014">
    <property type="entry name" value="acidPPc"/>
    <property type="match status" value="1"/>
</dbReference>
<dbReference type="GO" id="GO:0005886">
    <property type="term" value="C:plasma membrane"/>
    <property type="evidence" value="ECO:0007669"/>
    <property type="project" value="UniProtKB-SubCell"/>
</dbReference>
<comment type="subcellular location">
    <subcellularLocation>
        <location evidence="1">Cell membrane</location>
        <topology evidence="1">Multi-pass membrane protein</topology>
    </subcellularLocation>
</comment>
<dbReference type="PANTHER" id="PTHR30353">
    <property type="entry name" value="INNER MEMBRANE PROTEIN DEDA-RELATED"/>
    <property type="match status" value="1"/>
</dbReference>
<feature type="transmembrane region" description="Helical" evidence="6">
    <location>
        <begin position="243"/>
        <end position="264"/>
    </location>
</feature>
<keyword evidence="4 6" id="KW-1133">Transmembrane helix</keyword>
<evidence type="ECO:0000256" key="1">
    <source>
        <dbReference type="ARBA" id="ARBA00004651"/>
    </source>
</evidence>
<dbReference type="CDD" id="cd03392">
    <property type="entry name" value="PAP2_like_2"/>
    <property type="match status" value="1"/>
</dbReference>
<organism evidence="8">
    <name type="scientific">marine sediment metagenome</name>
    <dbReference type="NCBI Taxonomy" id="412755"/>
    <lineage>
        <taxon>unclassified sequences</taxon>
        <taxon>metagenomes</taxon>
        <taxon>ecological metagenomes</taxon>
    </lineage>
</organism>
<dbReference type="EMBL" id="LAZR01002065">
    <property type="protein sequence ID" value="KKN35077.1"/>
    <property type="molecule type" value="Genomic_DNA"/>
</dbReference>
<proteinExistence type="predicted"/>
<feature type="transmembrane region" description="Helical" evidence="6">
    <location>
        <begin position="363"/>
        <end position="384"/>
    </location>
</feature>